<evidence type="ECO:0000313" key="2">
    <source>
        <dbReference type="EMBL" id="MEE2034161.1"/>
    </source>
</evidence>
<feature type="transmembrane region" description="Helical" evidence="1">
    <location>
        <begin position="53"/>
        <end position="71"/>
    </location>
</feature>
<evidence type="ECO:0000256" key="1">
    <source>
        <dbReference type="SAM" id="Phobius"/>
    </source>
</evidence>
<feature type="transmembrane region" description="Helical" evidence="1">
    <location>
        <begin position="12"/>
        <end position="33"/>
    </location>
</feature>
<dbReference type="EMBL" id="JAUZMZ010000124">
    <property type="protein sequence ID" value="MEE2034161.1"/>
    <property type="molecule type" value="Genomic_DNA"/>
</dbReference>
<reference evidence="2 3" key="1">
    <citation type="submission" date="2023-08" db="EMBL/GenBank/DDBJ databases">
        <authorList>
            <person name="Girao M."/>
            <person name="Carvalho M.F."/>
        </authorList>
    </citation>
    <scope>NUCLEOTIDE SEQUENCE [LARGE SCALE GENOMIC DNA]</scope>
    <source>
        <strain evidence="2 3">CC-R104</strain>
    </source>
</reference>
<sequence>MKTRGSGKTPSSFRLSLRTIIAAVLVLLAVLFIAQNRNSTRIELFWFSVQAPLWFVLVLIFVVGWVAGFLFERGR</sequence>
<dbReference type="RefSeq" id="WP_330153534.1">
    <property type="nucleotide sequence ID" value="NZ_JAUZMZ010000124.1"/>
</dbReference>
<keyword evidence="1" id="KW-0472">Membrane</keyword>
<evidence type="ECO:0000313" key="3">
    <source>
        <dbReference type="Proteomes" id="UP001331936"/>
    </source>
</evidence>
<keyword evidence="1" id="KW-0812">Transmembrane</keyword>
<keyword evidence="1" id="KW-1133">Transmembrane helix</keyword>
<comment type="caution">
    <text evidence="2">The sequence shown here is derived from an EMBL/GenBank/DDBJ whole genome shotgun (WGS) entry which is preliminary data.</text>
</comment>
<accession>A0ABU7JVW7</accession>
<keyword evidence="3" id="KW-1185">Reference proteome</keyword>
<gene>
    <name evidence="2" type="ORF">Q8814_18930</name>
</gene>
<dbReference type="Proteomes" id="UP001331936">
    <property type="component" value="Unassembled WGS sequence"/>
</dbReference>
<name>A0ABU7JVW7_9NOCA</name>
<protein>
    <submittedName>
        <fullName evidence="2">LapA family protein</fullName>
    </submittedName>
</protein>
<organism evidence="2 3">
    <name type="scientific">Rhodococcus chondri</name>
    <dbReference type="NCBI Taxonomy" id="3065941"/>
    <lineage>
        <taxon>Bacteria</taxon>
        <taxon>Bacillati</taxon>
        <taxon>Actinomycetota</taxon>
        <taxon>Actinomycetes</taxon>
        <taxon>Mycobacteriales</taxon>
        <taxon>Nocardiaceae</taxon>
        <taxon>Rhodococcus</taxon>
    </lineage>
</organism>
<proteinExistence type="predicted"/>